<gene>
    <name evidence="1" type="ORF">N4S67_09975</name>
</gene>
<proteinExistence type="predicted"/>
<organism evidence="1 2">
    <name type="scientific">Mycobacterium deserti</name>
    <dbReference type="NCBI Taxonomy" id="2978347"/>
    <lineage>
        <taxon>Bacteria</taxon>
        <taxon>Bacillati</taxon>
        <taxon>Actinomycetota</taxon>
        <taxon>Actinomycetes</taxon>
        <taxon>Mycobacteriales</taxon>
        <taxon>Mycobacteriaceae</taxon>
        <taxon>Mycobacterium</taxon>
    </lineage>
</organism>
<keyword evidence="2" id="KW-1185">Reference proteome</keyword>
<evidence type="ECO:0000313" key="2">
    <source>
        <dbReference type="Proteomes" id="UP001206639"/>
    </source>
</evidence>
<evidence type="ECO:0000313" key="1">
    <source>
        <dbReference type="EMBL" id="MCT7658748.1"/>
    </source>
</evidence>
<dbReference type="RefSeq" id="WP_260992783.1">
    <property type="nucleotide sequence ID" value="NZ_JAODWD010000002.1"/>
</dbReference>
<reference evidence="2" key="1">
    <citation type="submission" date="2023-07" db="EMBL/GenBank/DDBJ databases">
        <authorList>
            <person name="Deng Y."/>
            <person name="Zhang Y.-Q."/>
        </authorList>
    </citation>
    <scope>NUCLEOTIDE SEQUENCE [LARGE SCALE GENOMIC DNA]</scope>
    <source>
        <strain evidence="2">CPCC 205710</strain>
    </source>
</reference>
<protein>
    <submittedName>
        <fullName evidence="1">ATP-binding protein</fullName>
    </submittedName>
</protein>
<comment type="caution">
    <text evidence="1">The sequence shown here is derived from an EMBL/GenBank/DDBJ whole genome shotgun (WGS) entry which is preliminary data.</text>
</comment>
<keyword evidence="1" id="KW-0547">Nucleotide-binding</keyword>
<accession>A0ABT2M909</accession>
<dbReference type="Proteomes" id="UP001206639">
    <property type="component" value="Unassembled WGS sequence"/>
</dbReference>
<sequence length="124" mass="13203">MGSGKPILVTEVGCAESGGTEGNDIAVLETTTGPDTFAAMQRTLDEVWSAHSAPDRARMYMDLAVGEVGANDGKPSSVDLDTVSLPDELAEHGRELAIALRVLDELSYRSDKDGNHRTLVSRTD</sequence>
<dbReference type="EMBL" id="JAODWD010000002">
    <property type="protein sequence ID" value="MCT7658748.1"/>
    <property type="molecule type" value="Genomic_DNA"/>
</dbReference>
<keyword evidence="1" id="KW-0067">ATP-binding</keyword>
<name>A0ABT2M909_9MYCO</name>
<dbReference type="GO" id="GO:0005524">
    <property type="term" value="F:ATP binding"/>
    <property type="evidence" value="ECO:0007669"/>
    <property type="project" value="UniProtKB-KW"/>
</dbReference>